<dbReference type="eggNOG" id="COG0738">
    <property type="taxonomic scope" value="Bacteria"/>
</dbReference>
<dbReference type="GO" id="GO:0005886">
    <property type="term" value="C:plasma membrane"/>
    <property type="evidence" value="ECO:0007669"/>
    <property type="project" value="UniProtKB-SubCell"/>
</dbReference>
<dbReference type="OrthoDB" id="1674556at2"/>
<dbReference type="Gene3D" id="1.20.1250.20">
    <property type="entry name" value="MFS general substrate transporter like domains"/>
    <property type="match status" value="2"/>
</dbReference>
<evidence type="ECO:0000256" key="3">
    <source>
        <dbReference type="ARBA" id="ARBA00022448"/>
    </source>
</evidence>
<dbReference type="InterPro" id="IPR011701">
    <property type="entry name" value="MFS"/>
</dbReference>
<name>T0BC44_ALIAG</name>
<organism evidence="7 8">
    <name type="scientific">Alicyclobacillus acidoterrestris (strain ATCC 49025 / DSM 3922 / CIP 106132 / NCIMB 13137 / GD3B)</name>
    <dbReference type="NCBI Taxonomy" id="1356854"/>
    <lineage>
        <taxon>Bacteria</taxon>
        <taxon>Bacillati</taxon>
        <taxon>Bacillota</taxon>
        <taxon>Bacilli</taxon>
        <taxon>Bacillales</taxon>
        <taxon>Alicyclobacillaceae</taxon>
        <taxon>Alicyclobacillus</taxon>
    </lineage>
</organism>
<comment type="subcellular location">
    <subcellularLocation>
        <location evidence="1">Cell membrane</location>
        <topology evidence="1">Multi-pass membrane protein</topology>
    </subcellularLocation>
</comment>
<gene>
    <name evidence="7" type="ORF">K1I37_16280</name>
</gene>
<dbReference type="EMBL" id="CP080467">
    <property type="protein sequence ID" value="UNO48216.1"/>
    <property type="molecule type" value="Genomic_DNA"/>
</dbReference>
<protein>
    <submittedName>
        <fullName evidence="7">MFS transporter</fullName>
    </submittedName>
</protein>
<accession>T0BC44</accession>
<keyword evidence="8" id="KW-1185">Reference proteome</keyword>
<dbReference type="InterPro" id="IPR051788">
    <property type="entry name" value="MFS_Transporter"/>
</dbReference>
<evidence type="ECO:0000256" key="1">
    <source>
        <dbReference type="ARBA" id="ARBA00004651"/>
    </source>
</evidence>
<accession>A0A9E7CXP5</accession>
<dbReference type="STRING" id="1356854.N007_16895"/>
<dbReference type="SUPFAM" id="SSF103473">
    <property type="entry name" value="MFS general substrate transporter"/>
    <property type="match status" value="1"/>
</dbReference>
<keyword evidence="5" id="KW-1133">Transmembrane helix</keyword>
<dbReference type="RefSeq" id="WP_021298513.1">
    <property type="nucleotide sequence ID" value="NZ_AURB01000193.1"/>
</dbReference>
<dbReference type="GO" id="GO:0022857">
    <property type="term" value="F:transmembrane transporter activity"/>
    <property type="evidence" value="ECO:0007669"/>
    <property type="project" value="InterPro"/>
</dbReference>
<dbReference type="InterPro" id="IPR020846">
    <property type="entry name" value="MFS_dom"/>
</dbReference>
<evidence type="ECO:0000256" key="2">
    <source>
        <dbReference type="ARBA" id="ARBA00008335"/>
    </source>
</evidence>
<dbReference type="AlphaFoldDB" id="T0BC44"/>
<dbReference type="Proteomes" id="UP000829401">
    <property type="component" value="Chromosome"/>
</dbReference>
<evidence type="ECO:0000313" key="8">
    <source>
        <dbReference type="Proteomes" id="UP000829401"/>
    </source>
</evidence>
<dbReference type="PANTHER" id="PTHR23514">
    <property type="entry name" value="BYPASS OF STOP CODON PROTEIN 6"/>
    <property type="match status" value="1"/>
</dbReference>
<sequence length="397" mass="43153">MKRYRFGFVFALWGMLLYGAIDAMRSATGPMLQAQTHVTYTQLGALFAANSIGYLLGSLPSGFIIHRTGLTRTLLFGSIAMGAILVLVAVPNSFVLLWFAFFVLGFIMGWLEIALNAIIPAVSNSARAESAGFNLLHGCYGIGATLFPTLVIYLATQSGHWSTPFLAVGILTLATALSIARYRFPNIRTQSSTADPSSVSNRRKALTTPLFYAFLLSIMLYVVAEVGTASWLPTYLVNARHMGVSLSSWYLTAFYLLFSIGRLTGPLWVHRLGSYASMLYSSVFSLALFAAVLLIPQWPILFILSGLGFAVTFPTIVHLASQAFPLETGRVIGLLLTFAGIGSILVNWLIGVLSTNLSINRAFWLIPISLLLVFLFTVIAMALHRSPVTASQNEASL</sequence>
<proteinExistence type="inferred from homology"/>
<dbReference type="InterPro" id="IPR036259">
    <property type="entry name" value="MFS_trans_sf"/>
</dbReference>
<dbReference type="PANTHER" id="PTHR23514:SF3">
    <property type="entry name" value="BYPASS OF STOP CODON PROTEIN 6"/>
    <property type="match status" value="1"/>
</dbReference>
<dbReference type="Pfam" id="PF07690">
    <property type="entry name" value="MFS_1"/>
    <property type="match status" value="1"/>
</dbReference>
<keyword evidence="3" id="KW-0813">Transport</keyword>
<evidence type="ECO:0000313" key="7">
    <source>
        <dbReference type="EMBL" id="UNO48216.1"/>
    </source>
</evidence>
<keyword evidence="4" id="KW-0812">Transmembrane</keyword>
<evidence type="ECO:0000256" key="5">
    <source>
        <dbReference type="ARBA" id="ARBA00022989"/>
    </source>
</evidence>
<keyword evidence="6" id="KW-0472">Membrane</keyword>
<dbReference type="KEGG" id="aaco:K1I37_16280"/>
<reference evidence="8" key="1">
    <citation type="journal article" date="2022" name="G3 (Bethesda)">
        <title>Unveiling the complete genome sequence of Alicyclobacillus acidoterrestris DSM 3922T, a taint-producing strain.</title>
        <authorList>
            <person name="Leonardo I.C."/>
            <person name="Barreto Crespo M.T."/>
            <person name="Gaspar F.B."/>
        </authorList>
    </citation>
    <scope>NUCLEOTIDE SEQUENCE [LARGE SCALE GENOMIC DNA]</scope>
    <source>
        <strain evidence="8">DSM 3922</strain>
    </source>
</reference>
<evidence type="ECO:0000256" key="6">
    <source>
        <dbReference type="ARBA" id="ARBA00023136"/>
    </source>
</evidence>
<comment type="similarity">
    <text evidence="2">Belongs to the major facilitator superfamily.</text>
</comment>
<evidence type="ECO:0000256" key="4">
    <source>
        <dbReference type="ARBA" id="ARBA00022692"/>
    </source>
</evidence>
<dbReference type="PROSITE" id="PS50850">
    <property type="entry name" value="MFS"/>
    <property type="match status" value="1"/>
</dbReference>